<dbReference type="Proteomes" id="UP000800093">
    <property type="component" value="Unassembled WGS sequence"/>
</dbReference>
<comment type="caution">
    <text evidence="2">The sequence shown here is derived from an EMBL/GenBank/DDBJ whole genome shotgun (WGS) entry which is preliminary data.</text>
</comment>
<evidence type="ECO:0000313" key="2">
    <source>
        <dbReference type="EMBL" id="KAF2266976.1"/>
    </source>
</evidence>
<dbReference type="GO" id="GO:0008237">
    <property type="term" value="F:metallopeptidase activity"/>
    <property type="evidence" value="ECO:0007669"/>
    <property type="project" value="InterPro"/>
</dbReference>
<organism evidence="2 3">
    <name type="scientific">Lojkania enalia</name>
    <dbReference type="NCBI Taxonomy" id="147567"/>
    <lineage>
        <taxon>Eukaryota</taxon>
        <taxon>Fungi</taxon>
        <taxon>Dikarya</taxon>
        <taxon>Ascomycota</taxon>
        <taxon>Pezizomycotina</taxon>
        <taxon>Dothideomycetes</taxon>
        <taxon>Pleosporomycetidae</taxon>
        <taxon>Pleosporales</taxon>
        <taxon>Pleosporales incertae sedis</taxon>
        <taxon>Lojkania</taxon>
    </lineage>
</organism>
<dbReference type="Gene3D" id="3.40.390.10">
    <property type="entry name" value="Collagenase (Catalytic Domain)"/>
    <property type="match status" value="1"/>
</dbReference>
<gene>
    <name evidence="2" type="ORF">CC78DRAFT_566412</name>
</gene>
<keyword evidence="3" id="KW-1185">Reference proteome</keyword>
<feature type="chain" id="PRO_5040505573" description="WLM domain-containing protein" evidence="1">
    <location>
        <begin position="25"/>
        <end position="395"/>
    </location>
</feature>
<protein>
    <recommendedName>
        <fullName evidence="4">WLM domain-containing protein</fullName>
    </recommendedName>
</protein>
<keyword evidence="1" id="KW-0732">Signal</keyword>
<evidence type="ECO:0000313" key="3">
    <source>
        <dbReference type="Proteomes" id="UP000800093"/>
    </source>
</evidence>
<accession>A0A9P4KF18</accession>
<name>A0A9P4KF18_9PLEO</name>
<evidence type="ECO:0000256" key="1">
    <source>
        <dbReference type="SAM" id="SignalP"/>
    </source>
</evidence>
<proteinExistence type="predicted"/>
<sequence>MRLGSVSRAGLCLLLLAAPVCSQATWWIDKSCDKHFPDGELHKMMEEVVDTAKLIRDRLIRSETDEPDAHRGFETLFKFKTSTKDNEDQQRLRKFQSIIGGFGGFDSYPLSEFKKTGDGALDRRLSRVRIHCDNGDRWELVKDGEETIEPKVPKNSERKPEDQEFFDTVNKIWIKGDVKCGKLTDKEPLMQTARWSGESDHDVPKGTEIKGRSTITVRAANPKVESKANIFWICDHWLNLKDRLNLFKDIPTEKTLSWSKKAKESIHNLRFVGSMALFHELTHTLPHKTRDFEYSSRTWSLGKDKAFMNADSYGILAVIFRSMERKFALNRDHPEEGTLHKYKDIPDRVKHTKRSKLESKWLPDERDTVLSCEDRHNTTDTGLRCERFIAIFYLA</sequence>
<dbReference type="EMBL" id="ML986594">
    <property type="protein sequence ID" value="KAF2266976.1"/>
    <property type="molecule type" value="Genomic_DNA"/>
</dbReference>
<reference evidence="3" key="1">
    <citation type="journal article" date="2020" name="Stud. Mycol.">
        <title>101 Dothideomycetes genomes: A test case for predicting lifestyles and emergence of pathogens.</title>
        <authorList>
            <person name="Haridas S."/>
            <person name="Albert R."/>
            <person name="Binder M."/>
            <person name="Bloem J."/>
            <person name="LaButti K."/>
            <person name="Salamov A."/>
            <person name="Andreopoulos B."/>
            <person name="Baker S."/>
            <person name="Barry K."/>
            <person name="Bills G."/>
            <person name="Bluhm B."/>
            <person name="Cannon C."/>
            <person name="Castanera R."/>
            <person name="Culley D."/>
            <person name="Daum C."/>
            <person name="Ezra D."/>
            <person name="Gonzalez J."/>
            <person name="Henrissat B."/>
            <person name="Kuo A."/>
            <person name="Liang C."/>
            <person name="Lipzen A."/>
            <person name="Lutzoni F."/>
            <person name="Magnuson J."/>
            <person name="Mondo S."/>
            <person name="Nolan M."/>
            <person name="Ohm R."/>
            <person name="Pangilinan J."/>
            <person name="Park H.-J."/>
            <person name="Ramirez L."/>
            <person name="Alfaro M."/>
            <person name="Sun H."/>
            <person name="Tritt A."/>
            <person name="Yoshinaga Y."/>
            <person name="Zwiers L.-H."/>
            <person name="Turgeon B."/>
            <person name="Goodwin S."/>
            <person name="Spatafora J."/>
            <person name="Crous P."/>
            <person name="Grigoriev I."/>
        </authorList>
    </citation>
    <scope>NUCLEOTIDE SEQUENCE [LARGE SCALE GENOMIC DNA]</scope>
    <source>
        <strain evidence="3">CBS 304.66</strain>
    </source>
</reference>
<dbReference type="AlphaFoldDB" id="A0A9P4KF18"/>
<dbReference type="OrthoDB" id="3798475at2759"/>
<feature type="signal peptide" evidence="1">
    <location>
        <begin position="1"/>
        <end position="24"/>
    </location>
</feature>
<evidence type="ECO:0008006" key="4">
    <source>
        <dbReference type="Google" id="ProtNLM"/>
    </source>
</evidence>
<dbReference type="InterPro" id="IPR024079">
    <property type="entry name" value="MetalloPept_cat_dom_sf"/>
</dbReference>